<evidence type="ECO:0000256" key="6">
    <source>
        <dbReference type="ARBA" id="ARBA00022989"/>
    </source>
</evidence>
<protein>
    <submittedName>
        <fullName evidence="14">Unannotated protein</fullName>
    </submittedName>
</protein>
<reference evidence="14" key="1">
    <citation type="submission" date="2020-05" db="EMBL/GenBank/DDBJ databases">
        <authorList>
            <person name="Chiriac C."/>
            <person name="Salcher M."/>
            <person name="Ghai R."/>
            <person name="Kavagutti S V."/>
        </authorList>
    </citation>
    <scope>NUCLEOTIDE SEQUENCE</scope>
</reference>
<dbReference type="HAMAP" id="MF_01463_B">
    <property type="entry name" value="SecD_B"/>
    <property type="match status" value="1"/>
</dbReference>
<dbReference type="InterPro" id="IPR048634">
    <property type="entry name" value="SecD_SecF_C"/>
</dbReference>
<dbReference type="Pfam" id="PF02355">
    <property type="entry name" value="SecD_SecF_C"/>
    <property type="match status" value="1"/>
</dbReference>
<evidence type="ECO:0000256" key="10">
    <source>
        <dbReference type="SAM" id="Phobius"/>
    </source>
</evidence>
<evidence type="ECO:0000259" key="12">
    <source>
        <dbReference type="Pfam" id="PF21760"/>
    </source>
</evidence>
<organism evidence="14">
    <name type="scientific">freshwater metagenome</name>
    <dbReference type="NCBI Taxonomy" id="449393"/>
    <lineage>
        <taxon>unclassified sequences</taxon>
        <taxon>metagenomes</taxon>
        <taxon>ecological metagenomes</taxon>
    </lineage>
</organism>
<evidence type="ECO:0000256" key="8">
    <source>
        <dbReference type="ARBA" id="ARBA00023136"/>
    </source>
</evidence>
<dbReference type="Pfam" id="PF22599">
    <property type="entry name" value="SecDF_P1_head"/>
    <property type="match status" value="1"/>
</dbReference>
<feature type="transmembrane region" description="Helical" evidence="10">
    <location>
        <begin position="331"/>
        <end position="353"/>
    </location>
</feature>
<keyword evidence="5" id="KW-0653">Protein transport</keyword>
<keyword evidence="2" id="KW-0813">Transport</keyword>
<name>A0A6J7JC52_9ZZZZ</name>
<dbReference type="PANTHER" id="PTHR30081">
    <property type="entry name" value="PROTEIN-EXPORT MEMBRANE PROTEIN SEC"/>
    <property type="match status" value="1"/>
</dbReference>
<feature type="compositionally biased region" description="Low complexity" evidence="9">
    <location>
        <begin position="123"/>
        <end position="143"/>
    </location>
</feature>
<dbReference type="NCBIfam" id="TIGR00916">
    <property type="entry name" value="2A0604s01"/>
    <property type="match status" value="1"/>
</dbReference>
<dbReference type="GO" id="GO:0005886">
    <property type="term" value="C:plasma membrane"/>
    <property type="evidence" value="ECO:0007669"/>
    <property type="project" value="UniProtKB-SubCell"/>
</dbReference>
<keyword evidence="7" id="KW-0811">Translocation</keyword>
<feature type="domain" description="Protein export membrane protein SecD/SecF C-terminal" evidence="11">
    <location>
        <begin position="287"/>
        <end position="463"/>
    </location>
</feature>
<dbReference type="NCBIfam" id="TIGR01129">
    <property type="entry name" value="secD"/>
    <property type="match status" value="1"/>
</dbReference>
<evidence type="ECO:0000313" key="14">
    <source>
        <dbReference type="EMBL" id="CAB4940843.1"/>
    </source>
</evidence>
<evidence type="ECO:0000256" key="4">
    <source>
        <dbReference type="ARBA" id="ARBA00022692"/>
    </source>
</evidence>
<evidence type="ECO:0000259" key="11">
    <source>
        <dbReference type="Pfam" id="PF02355"/>
    </source>
</evidence>
<dbReference type="Pfam" id="PF21760">
    <property type="entry name" value="SecD_1st"/>
    <property type="match status" value="1"/>
</dbReference>
<feature type="transmembrane region" description="Helical" evidence="10">
    <location>
        <begin position="359"/>
        <end position="381"/>
    </location>
</feature>
<feature type="domain" description="Protein translocase subunit SecDF P1" evidence="12">
    <location>
        <begin position="57"/>
        <end position="113"/>
    </location>
</feature>
<proteinExistence type="inferred from homology"/>
<dbReference type="Gene3D" id="3.30.1360.200">
    <property type="match status" value="1"/>
</dbReference>
<dbReference type="PANTHER" id="PTHR30081:SF1">
    <property type="entry name" value="PROTEIN TRANSLOCASE SUBUNIT SECD"/>
    <property type="match status" value="1"/>
</dbReference>
<dbReference type="GO" id="GO:0006886">
    <property type="term" value="P:intracellular protein transport"/>
    <property type="evidence" value="ECO:0007669"/>
    <property type="project" value="InterPro"/>
</dbReference>
<keyword evidence="8 10" id="KW-0472">Membrane</keyword>
<evidence type="ECO:0000256" key="1">
    <source>
        <dbReference type="ARBA" id="ARBA00004651"/>
    </source>
</evidence>
<dbReference type="InterPro" id="IPR054384">
    <property type="entry name" value="SecDF_P1_head"/>
</dbReference>
<evidence type="ECO:0000256" key="7">
    <source>
        <dbReference type="ARBA" id="ARBA00023010"/>
    </source>
</evidence>
<dbReference type="EMBL" id="CAFBNL010000002">
    <property type="protein sequence ID" value="CAB4940843.1"/>
    <property type="molecule type" value="Genomic_DNA"/>
</dbReference>
<feature type="transmembrane region" description="Helical" evidence="10">
    <location>
        <begin position="435"/>
        <end position="462"/>
    </location>
</feature>
<keyword evidence="6 10" id="KW-1133">Transmembrane helix</keyword>
<dbReference type="InterPro" id="IPR005791">
    <property type="entry name" value="SecD"/>
</dbReference>
<feature type="domain" description="SecDF P1 head subdomain" evidence="13">
    <location>
        <begin position="180"/>
        <end position="285"/>
    </location>
</feature>
<gene>
    <name evidence="14" type="ORF">UFOPK3789_00066</name>
</gene>
<accession>A0A6J7JC52</accession>
<feature type="transmembrane region" description="Helical" evidence="10">
    <location>
        <begin position="304"/>
        <end position="324"/>
    </location>
</feature>
<keyword evidence="4 10" id="KW-0812">Transmembrane</keyword>
<comment type="subcellular location">
    <subcellularLocation>
        <location evidence="1">Cell membrane</location>
        <topology evidence="1">Multi-pass membrane protein</topology>
    </subcellularLocation>
</comment>
<dbReference type="Gene3D" id="1.20.1640.10">
    <property type="entry name" value="Multidrug efflux transporter AcrB transmembrane domain"/>
    <property type="match status" value="1"/>
</dbReference>
<dbReference type="InterPro" id="IPR055344">
    <property type="entry name" value="SecD_SecF_C_bact"/>
</dbReference>
<dbReference type="InterPro" id="IPR022813">
    <property type="entry name" value="SecD/SecF_arch_bac"/>
</dbReference>
<dbReference type="InterPro" id="IPR048631">
    <property type="entry name" value="SecD_1st"/>
</dbReference>
<feature type="region of interest" description="Disordered" evidence="9">
    <location>
        <begin position="119"/>
        <end position="143"/>
    </location>
</feature>
<evidence type="ECO:0000256" key="3">
    <source>
        <dbReference type="ARBA" id="ARBA00022475"/>
    </source>
</evidence>
<evidence type="ECO:0000256" key="2">
    <source>
        <dbReference type="ARBA" id="ARBA00022448"/>
    </source>
</evidence>
<dbReference type="SUPFAM" id="SSF82866">
    <property type="entry name" value="Multidrug efflux transporter AcrB transmembrane domain"/>
    <property type="match status" value="1"/>
</dbReference>
<dbReference type="Gene3D" id="3.30.70.3400">
    <property type="match status" value="1"/>
</dbReference>
<evidence type="ECO:0000256" key="5">
    <source>
        <dbReference type="ARBA" id="ARBA00022927"/>
    </source>
</evidence>
<dbReference type="GO" id="GO:0015450">
    <property type="term" value="F:protein-transporting ATPase activity"/>
    <property type="evidence" value="ECO:0007669"/>
    <property type="project" value="InterPro"/>
</dbReference>
<keyword evidence="3" id="KW-1003">Cell membrane</keyword>
<evidence type="ECO:0000256" key="9">
    <source>
        <dbReference type="SAM" id="MobiDB-lite"/>
    </source>
</evidence>
<evidence type="ECO:0000259" key="13">
    <source>
        <dbReference type="Pfam" id="PF22599"/>
    </source>
</evidence>
<dbReference type="AlphaFoldDB" id="A0A6J7JC52"/>
<feature type="transmembrane region" description="Helical" evidence="10">
    <location>
        <begin position="410"/>
        <end position="429"/>
    </location>
</feature>
<sequence>MTVRKAVWFLVVSIVIVVGSFSATLFATDHRPVLGLDLQGGISVVLAPIGNPKPDAIDKAVDIIRSRVDSLGVAEPEISRQGSLIIVDLPGVRDREKAQRLVGKTAELRFRTVLQNVPPLGYTPPTTTTPAGASGASGATGASGAVTTTTAALNEIPSTTPEEDKAGAIVVLPGRKQGKGNPVRYELGPTLLTGEAVSTATAAFENGSWGVTVKFTSQGGIDFVAKVADPNIGKQVAIALDGVVQSAPVINEGITAGNPVRISGSFTQTEAKELALVLRFGALPVQLKQETVDSVSPTLGKDQLHAGLVAGIIGLLLVGLYMLIFYRILGLVVWLGLGMTGMAVWTLVSWLGFTIGLTLTLAGVTGLIVSVGVTVDSYVVYFERLKDEVRSGKTVRSSVDRGFTKSFRTIVAADLVSLIGAVVLYLLAIGSVRGFAFFLGLSTVLDLILSYFVMHPLVSLMARRKKLVTMKGLGIGAGLDSKDLVA</sequence>